<name>A0ABW3PHS2_9LACO</name>
<dbReference type="Pfam" id="PF01609">
    <property type="entry name" value="DDE_Tnp_1"/>
    <property type="match status" value="1"/>
</dbReference>
<evidence type="ECO:0000259" key="1">
    <source>
        <dbReference type="Pfam" id="PF01609"/>
    </source>
</evidence>
<dbReference type="RefSeq" id="WP_382389751.1">
    <property type="nucleotide sequence ID" value="NZ_JBHTLH010000019.1"/>
</dbReference>
<dbReference type="InterPro" id="IPR002559">
    <property type="entry name" value="Transposase_11"/>
</dbReference>
<feature type="domain" description="Transposase IS4-like" evidence="1">
    <location>
        <begin position="3"/>
        <end position="48"/>
    </location>
</feature>
<evidence type="ECO:0000313" key="3">
    <source>
        <dbReference type="Proteomes" id="UP001597156"/>
    </source>
</evidence>
<proteinExistence type="predicted"/>
<dbReference type="EMBL" id="JBHTLH010000019">
    <property type="protein sequence ID" value="MFD1125062.1"/>
    <property type="molecule type" value="Genomic_DNA"/>
</dbReference>
<sequence>MVLKLHAVMDAQGYFRAWEVTAANVDDRRVAEELLLAAPHRFVLADGGAT</sequence>
<comment type="caution">
    <text evidence="2">The sequence shown here is derived from an EMBL/GenBank/DDBJ whole genome shotgun (WGS) entry which is preliminary data.</text>
</comment>
<keyword evidence="3" id="KW-1185">Reference proteome</keyword>
<reference evidence="3" key="1">
    <citation type="journal article" date="2019" name="Int. J. Syst. Evol. Microbiol.">
        <title>The Global Catalogue of Microorganisms (GCM) 10K type strain sequencing project: providing services to taxonomists for standard genome sequencing and annotation.</title>
        <authorList>
            <consortium name="The Broad Institute Genomics Platform"/>
            <consortium name="The Broad Institute Genome Sequencing Center for Infectious Disease"/>
            <person name="Wu L."/>
            <person name="Ma J."/>
        </authorList>
    </citation>
    <scope>NUCLEOTIDE SEQUENCE [LARGE SCALE GENOMIC DNA]</scope>
    <source>
        <strain evidence="3">CCUG 71848</strain>
    </source>
</reference>
<accession>A0ABW3PHS2</accession>
<evidence type="ECO:0000313" key="2">
    <source>
        <dbReference type="EMBL" id="MFD1125062.1"/>
    </source>
</evidence>
<protein>
    <submittedName>
        <fullName evidence="2">Transposase</fullName>
    </submittedName>
</protein>
<gene>
    <name evidence="2" type="ORF">ACFQ22_06815</name>
</gene>
<organism evidence="2 3">
    <name type="scientific">Lentilactobacillus raoultii</name>
    <dbReference type="NCBI Taxonomy" id="1987503"/>
    <lineage>
        <taxon>Bacteria</taxon>
        <taxon>Bacillati</taxon>
        <taxon>Bacillota</taxon>
        <taxon>Bacilli</taxon>
        <taxon>Lactobacillales</taxon>
        <taxon>Lactobacillaceae</taxon>
        <taxon>Lentilactobacillus</taxon>
    </lineage>
</organism>
<dbReference type="Proteomes" id="UP001597156">
    <property type="component" value="Unassembled WGS sequence"/>
</dbReference>